<organism evidence="1">
    <name type="scientific">Hellea balneolensis</name>
    <dbReference type="NCBI Taxonomy" id="287478"/>
    <lineage>
        <taxon>Bacteria</taxon>
        <taxon>Pseudomonadati</taxon>
        <taxon>Pseudomonadota</taxon>
        <taxon>Alphaproteobacteria</taxon>
        <taxon>Maricaulales</taxon>
        <taxon>Robiginitomaculaceae</taxon>
        <taxon>Hellea</taxon>
    </lineage>
</organism>
<accession>A0A7V5NXN8</accession>
<sequence length="230" mass="26165">MSHTPVTDWIFDLDNTLYPGGDVLFGQIVSRITKYISRYLSLHPREALQVQKQYLAEYGTSLSGMMAVHGMDPAEFLDYVHDIDLTALEPNPRLAKAIKALPGRKFVFTNGSRAHARNITGHLGLKGVFDGLFALEDMDYIPKPKPEAYDRFNRAFDIDPDRALMVEDMARNLKLPKAQGMRTLLITSEGNYENEPPDCRPLSGTDIPEWVDWHTSDLAAWLEDWPRRDD</sequence>
<dbReference type="PANTHER" id="PTHR12725:SF117">
    <property type="entry name" value="HALOACID DEHALOGENASE-LIKE HYDROLASE"/>
    <property type="match status" value="1"/>
</dbReference>
<protein>
    <submittedName>
        <fullName evidence="1">Pyrimidine 5'-nucleotidase</fullName>
    </submittedName>
</protein>
<dbReference type="NCBIfam" id="TIGR01509">
    <property type="entry name" value="HAD-SF-IA-v3"/>
    <property type="match status" value="1"/>
</dbReference>
<dbReference type="PANTHER" id="PTHR12725">
    <property type="entry name" value="HALOACID DEHALOGENASE-LIKE HYDROLASE"/>
    <property type="match status" value="1"/>
</dbReference>
<dbReference type="InterPro" id="IPR036412">
    <property type="entry name" value="HAD-like_sf"/>
</dbReference>
<dbReference type="NCBIfam" id="TIGR01993">
    <property type="entry name" value="Pyr-5-nucltdase"/>
    <property type="match status" value="1"/>
</dbReference>
<dbReference type="Pfam" id="PF00702">
    <property type="entry name" value="Hydrolase"/>
    <property type="match status" value="1"/>
</dbReference>
<evidence type="ECO:0000313" key="1">
    <source>
        <dbReference type="EMBL" id="HHI89169.1"/>
    </source>
</evidence>
<proteinExistence type="predicted"/>
<dbReference type="SFLD" id="SFLDS00003">
    <property type="entry name" value="Haloacid_Dehalogenase"/>
    <property type="match status" value="1"/>
</dbReference>
<dbReference type="SFLD" id="SFLDG01129">
    <property type="entry name" value="C1.5:_HAD__Beta-PGM__Phosphata"/>
    <property type="match status" value="1"/>
</dbReference>
<dbReference type="InterPro" id="IPR023214">
    <property type="entry name" value="HAD_sf"/>
</dbReference>
<dbReference type="EMBL" id="DROP01000291">
    <property type="protein sequence ID" value="HHI89169.1"/>
    <property type="molecule type" value="Genomic_DNA"/>
</dbReference>
<name>A0A7V5NXN8_9PROT</name>
<dbReference type="SFLD" id="SFLDG01132">
    <property type="entry name" value="C1.5.3:_5'-Nucleotidase_Like"/>
    <property type="match status" value="1"/>
</dbReference>
<dbReference type="Gene3D" id="3.40.50.1000">
    <property type="entry name" value="HAD superfamily/HAD-like"/>
    <property type="match status" value="1"/>
</dbReference>
<dbReference type="Gene3D" id="1.10.150.450">
    <property type="match status" value="1"/>
</dbReference>
<reference evidence="1" key="1">
    <citation type="journal article" date="2020" name="mSystems">
        <title>Genome- and Community-Level Interaction Insights into Carbon Utilization and Element Cycling Functions of Hydrothermarchaeota in Hydrothermal Sediment.</title>
        <authorList>
            <person name="Zhou Z."/>
            <person name="Liu Y."/>
            <person name="Xu W."/>
            <person name="Pan J."/>
            <person name="Luo Z.H."/>
            <person name="Li M."/>
        </authorList>
    </citation>
    <scope>NUCLEOTIDE SEQUENCE [LARGE SCALE GENOMIC DNA]</scope>
    <source>
        <strain evidence="1">HyVt-538</strain>
    </source>
</reference>
<dbReference type="AlphaFoldDB" id="A0A7V5NXN8"/>
<dbReference type="Proteomes" id="UP000885806">
    <property type="component" value="Unassembled WGS sequence"/>
</dbReference>
<dbReference type="SUPFAM" id="SSF56784">
    <property type="entry name" value="HAD-like"/>
    <property type="match status" value="1"/>
</dbReference>
<comment type="caution">
    <text evidence="1">The sequence shown here is derived from an EMBL/GenBank/DDBJ whole genome shotgun (WGS) entry which is preliminary data.</text>
</comment>
<dbReference type="InterPro" id="IPR006439">
    <property type="entry name" value="HAD-SF_hydro_IA"/>
</dbReference>
<dbReference type="InterPro" id="IPR010237">
    <property type="entry name" value="Pyr-5-nucltdase"/>
</dbReference>
<gene>
    <name evidence="1" type="ORF">ENK01_04365</name>
</gene>